<dbReference type="GO" id="GO:0008757">
    <property type="term" value="F:S-adenosylmethionine-dependent methyltransferase activity"/>
    <property type="evidence" value="ECO:0007669"/>
    <property type="project" value="InterPro"/>
</dbReference>
<dbReference type="PANTHER" id="PTHR45036">
    <property type="entry name" value="METHYLTRANSFERASE LIKE 7B"/>
    <property type="match status" value="1"/>
</dbReference>
<dbReference type="SUPFAM" id="SSF53335">
    <property type="entry name" value="S-adenosyl-L-methionine-dependent methyltransferases"/>
    <property type="match status" value="1"/>
</dbReference>
<evidence type="ECO:0000259" key="1">
    <source>
        <dbReference type="Pfam" id="PF08241"/>
    </source>
</evidence>
<proteinExistence type="predicted"/>
<reference evidence="2 3" key="1">
    <citation type="submission" date="2016-08" db="EMBL/GenBank/DDBJ databases">
        <title>New Insights into Marine Group III Euryarchaeota, from dark to light.</title>
        <authorList>
            <person name="Haro-Moreno J.M."/>
            <person name="Rodriguez-Valera F."/>
            <person name="Lopez-Garcia P."/>
            <person name="Moreira D."/>
            <person name="Martin-Cuadrado A.B."/>
        </authorList>
    </citation>
    <scope>NUCLEOTIDE SEQUENCE [LARGE SCALE GENOMIC DNA]</scope>
    <source>
        <strain evidence="2">CG-Bathy1</strain>
    </source>
</reference>
<protein>
    <recommendedName>
        <fullName evidence="1">Methyltransferase type 11 domain-containing protein</fullName>
    </recommendedName>
</protein>
<dbReference type="Pfam" id="PF08241">
    <property type="entry name" value="Methyltransf_11"/>
    <property type="match status" value="1"/>
</dbReference>
<accession>A0A1J5TXK0</accession>
<dbReference type="InterPro" id="IPR052356">
    <property type="entry name" value="Thiol_S-MT"/>
</dbReference>
<dbReference type="Gene3D" id="3.40.50.150">
    <property type="entry name" value="Vaccinia Virus protein VP39"/>
    <property type="match status" value="1"/>
</dbReference>
<dbReference type="InterPro" id="IPR013216">
    <property type="entry name" value="Methyltransf_11"/>
</dbReference>
<dbReference type="AlphaFoldDB" id="A0A1J5TXK0"/>
<dbReference type="InterPro" id="IPR029063">
    <property type="entry name" value="SAM-dependent_MTases_sf"/>
</dbReference>
<dbReference type="PANTHER" id="PTHR45036:SF1">
    <property type="entry name" value="METHYLTRANSFERASE LIKE 7A"/>
    <property type="match status" value="1"/>
</dbReference>
<dbReference type="Proteomes" id="UP000183815">
    <property type="component" value="Unassembled WGS sequence"/>
</dbReference>
<dbReference type="CDD" id="cd02440">
    <property type="entry name" value="AdoMet_MTases"/>
    <property type="match status" value="1"/>
</dbReference>
<sequence length="192" mass="21648">MYRFYAPIYDRIMAPSFSEGHALMYDELNLKSGNKVLEVGVGTGISLKHYPANVIVDAIDASEPMLKEAQENIEEGVGADIRLQCMDAHHLEFDNDSFDCSIIAHAIAVVADPDMVLKEMIRVTKPKGRIVIVNHYKEHPGILERIWNPIRKRLGLGRQIDLFQIIENNGLELLKSKNVNRISSKLLVCKIP</sequence>
<organism evidence="2 3">
    <name type="scientific">Marine Group III euryarchaeote CG-Bathy1</name>
    <dbReference type="NCBI Taxonomy" id="1889001"/>
    <lineage>
        <taxon>Archaea</taxon>
        <taxon>Methanobacteriati</taxon>
        <taxon>Thermoplasmatota</taxon>
        <taxon>Thermoplasmata</taxon>
        <taxon>Candidatus Thermoprofundales</taxon>
    </lineage>
</organism>
<feature type="domain" description="Methyltransferase type 11" evidence="1">
    <location>
        <begin position="37"/>
        <end position="132"/>
    </location>
</feature>
<evidence type="ECO:0000313" key="2">
    <source>
        <dbReference type="EMBL" id="OIR18532.1"/>
    </source>
</evidence>
<comment type="caution">
    <text evidence="2">The sequence shown here is derived from an EMBL/GenBank/DDBJ whole genome shotgun (WGS) entry which is preliminary data.</text>
</comment>
<dbReference type="EMBL" id="MIYU01000007">
    <property type="protein sequence ID" value="OIR18532.1"/>
    <property type="molecule type" value="Genomic_DNA"/>
</dbReference>
<name>A0A1J5TXK0_9ARCH</name>
<evidence type="ECO:0000313" key="3">
    <source>
        <dbReference type="Proteomes" id="UP000183815"/>
    </source>
</evidence>
<gene>
    <name evidence="2" type="ORF">BEU04_04505</name>
</gene>